<name>A0A7G5XB26_9BACT</name>
<dbReference type="EMBL" id="CP060007">
    <property type="protein sequence ID" value="QNA42679.1"/>
    <property type="molecule type" value="Genomic_DNA"/>
</dbReference>
<sequence>MKKASVTRTYGPIHFEDLEPHRFEDLVRELIYDYKDWQSIEATGRAGSDEGFDIRAYERVFQNYNDSESESEQDETPSTHPMDGNLWMIQCKREKSIGPQKVAKIIKETVNPNSPPYGYILVASAVFSKKFYDAFREGLKKAGVMEFYLWGNAELEDMLHMPKYDRILFTFFGISLVTKKRTRTSEIRSLVTIKNKLYKVLGEENIGHHEILIRDINDNLYPREKEYADFHLRPRWGKYYFKGNNVYGIWVQLRMHYGFYNARLKEWDMFEGFDSSMIYDEFETEEERLENMKNNLAVRNFWERFPFSSQVEISVWALLKYEQILLVDDKGGPIHKIPHIYADYRFEHGPFSRIIHVIGDGNNIKFLEREGATRISLFPKTLSAPKSGKVHKNKIILISGDNKPNDRNAYGKYSVYDQNGKYDFLNPGDVIVLKSEQNSDDQIKVKLSCKYSIKIKDYCEEAQNHYLVQQEIFQQLKKQAGEDEIMDVYEFVYHYDVD</sequence>
<gene>
    <name evidence="1" type="ORF">H4075_11220</name>
</gene>
<dbReference type="Proteomes" id="UP000515344">
    <property type="component" value="Chromosome"/>
</dbReference>
<accession>A0A7G5XB26</accession>
<keyword evidence="1" id="KW-0378">Hydrolase</keyword>
<keyword evidence="2" id="KW-1185">Reference proteome</keyword>
<dbReference type="GO" id="GO:0004519">
    <property type="term" value="F:endonuclease activity"/>
    <property type="evidence" value="ECO:0007669"/>
    <property type="project" value="UniProtKB-KW"/>
</dbReference>
<evidence type="ECO:0000313" key="1">
    <source>
        <dbReference type="EMBL" id="QNA42679.1"/>
    </source>
</evidence>
<keyword evidence="1" id="KW-0540">Nuclease</keyword>
<dbReference type="Gene3D" id="3.40.1350.10">
    <property type="match status" value="1"/>
</dbReference>
<keyword evidence="1" id="KW-0255">Endonuclease</keyword>
<organism evidence="1 2">
    <name type="scientific">Lacibacter sediminis</name>
    <dbReference type="NCBI Taxonomy" id="2760713"/>
    <lineage>
        <taxon>Bacteria</taxon>
        <taxon>Pseudomonadati</taxon>
        <taxon>Bacteroidota</taxon>
        <taxon>Chitinophagia</taxon>
        <taxon>Chitinophagales</taxon>
        <taxon>Chitinophagaceae</taxon>
        <taxon>Lacibacter</taxon>
    </lineage>
</organism>
<dbReference type="RefSeq" id="WP_182800945.1">
    <property type="nucleotide sequence ID" value="NZ_CP060007.1"/>
</dbReference>
<dbReference type="GO" id="GO:0003676">
    <property type="term" value="F:nucleic acid binding"/>
    <property type="evidence" value="ECO:0007669"/>
    <property type="project" value="InterPro"/>
</dbReference>
<proteinExistence type="predicted"/>
<evidence type="ECO:0000313" key="2">
    <source>
        <dbReference type="Proteomes" id="UP000515344"/>
    </source>
</evidence>
<reference evidence="2" key="1">
    <citation type="submission" date="2020-08" db="EMBL/GenBank/DDBJ databases">
        <title>Lacibacter sp. S13-6-6 genome sequencing.</title>
        <authorList>
            <person name="Jin L."/>
        </authorList>
    </citation>
    <scope>NUCLEOTIDE SEQUENCE [LARGE SCALE GENOMIC DNA]</scope>
    <source>
        <strain evidence="2">S13-6-6</strain>
    </source>
</reference>
<dbReference type="InterPro" id="IPR011856">
    <property type="entry name" value="tRNA_endonuc-like_dom_sf"/>
</dbReference>
<dbReference type="AlphaFoldDB" id="A0A7G5XB26"/>
<dbReference type="KEGG" id="lacs:H4075_11220"/>
<protein>
    <submittedName>
        <fullName evidence="1">Restriction endonuclease</fullName>
    </submittedName>
</protein>